<evidence type="ECO:0000313" key="1">
    <source>
        <dbReference type="EMBL" id="PNX78884.1"/>
    </source>
</evidence>
<reference evidence="1 2" key="1">
    <citation type="journal article" date="2014" name="Am. J. Bot.">
        <title>Genome assembly and annotation for red clover (Trifolium pratense; Fabaceae).</title>
        <authorList>
            <person name="Istvanek J."/>
            <person name="Jaros M."/>
            <person name="Krenek A."/>
            <person name="Repkova J."/>
        </authorList>
    </citation>
    <scope>NUCLEOTIDE SEQUENCE [LARGE SCALE GENOMIC DNA]</scope>
    <source>
        <strain evidence="2">cv. Tatra</strain>
        <tissue evidence="1">Young leaves</tissue>
    </source>
</reference>
<dbReference type="EMBL" id="ASHM01034927">
    <property type="protein sequence ID" value="PNX78884.1"/>
    <property type="molecule type" value="Genomic_DNA"/>
</dbReference>
<dbReference type="Proteomes" id="UP000236291">
    <property type="component" value="Unassembled WGS sequence"/>
</dbReference>
<proteinExistence type="predicted"/>
<protein>
    <submittedName>
        <fullName evidence="1">Uncharacterized protein</fullName>
    </submittedName>
</protein>
<name>A0A2K3LK11_TRIPR</name>
<organism evidence="1 2">
    <name type="scientific">Trifolium pratense</name>
    <name type="common">Red clover</name>
    <dbReference type="NCBI Taxonomy" id="57577"/>
    <lineage>
        <taxon>Eukaryota</taxon>
        <taxon>Viridiplantae</taxon>
        <taxon>Streptophyta</taxon>
        <taxon>Embryophyta</taxon>
        <taxon>Tracheophyta</taxon>
        <taxon>Spermatophyta</taxon>
        <taxon>Magnoliopsida</taxon>
        <taxon>eudicotyledons</taxon>
        <taxon>Gunneridae</taxon>
        <taxon>Pentapetalae</taxon>
        <taxon>rosids</taxon>
        <taxon>fabids</taxon>
        <taxon>Fabales</taxon>
        <taxon>Fabaceae</taxon>
        <taxon>Papilionoideae</taxon>
        <taxon>50 kb inversion clade</taxon>
        <taxon>NPAAA clade</taxon>
        <taxon>Hologalegina</taxon>
        <taxon>IRL clade</taxon>
        <taxon>Trifolieae</taxon>
        <taxon>Trifolium</taxon>
    </lineage>
</organism>
<evidence type="ECO:0000313" key="2">
    <source>
        <dbReference type="Proteomes" id="UP000236291"/>
    </source>
</evidence>
<sequence>MFGTTVGLMKSRWLQCDFVEAPKCSFCKITVVHRDYGDFMKLSILCFRHEEQHSPETPKPEIIDHCLLEELVQSESKDPDVTKRDWRSILPKVVRVTCRCRG</sequence>
<reference evidence="1 2" key="2">
    <citation type="journal article" date="2017" name="Front. Plant Sci.">
        <title>Gene Classification and Mining of Molecular Markers Useful in Red Clover (Trifolium pratense) Breeding.</title>
        <authorList>
            <person name="Istvanek J."/>
            <person name="Dluhosova J."/>
            <person name="Dluhos P."/>
            <person name="Patkova L."/>
            <person name="Nedelnik J."/>
            <person name="Repkova J."/>
        </authorList>
    </citation>
    <scope>NUCLEOTIDE SEQUENCE [LARGE SCALE GENOMIC DNA]</scope>
    <source>
        <strain evidence="2">cv. Tatra</strain>
        <tissue evidence="1">Young leaves</tissue>
    </source>
</reference>
<dbReference type="AlphaFoldDB" id="A0A2K3LK11"/>
<comment type="caution">
    <text evidence="1">The sequence shown here is derived from an EMBL/GenBank/DDBJ whole genome shotgun (WGS) entry which is preliminary data.</text>
</comment>
<accession>A0A2K3LK11</accession>
<gene>
    <name evidence="1" type="ORF">L195_g034866</name>
</gene>
<dbReference type="ExpressionAtlas" id="A0A2K3LK11">
    <property type="expression patterns" value="baseline"/>
</dbReference>